<proteinExistence type="inferred from homology"/>
<dbReference type="KEGG" id="mrr:Moror_5732"/>
<feature type="domain" description="R3H" evidence="11">
    <location>
        <begin position="908"/>
        <end position="970"/>
    </location>
</feature>
<keyword evidence="13" id="KW-1185">Reference proteome</keyword>
<dbReference type="SMART" id="SM00393">
    <property type="entry name" value="R3H"/>
    <property type="match status" value="1"/>
</dbReference>
<feature type="region of interest" description="Disordered" evidence="10">
    <location>
        <begin position="978"/>
        <end position="1098"/>
    </location>
</feature>
<feature type="compositionally biased region" description="Basic and acidic residues" evidence="10">
    <location>
        <begin position="103"/>
        <end position="121"/>
    </location>
</feature>
<dbReference type="InterPro" id="IPR001374">
    <property type="entry name" value="R3H_dom"/>
</dbReference>
<dbReference type="PANTHER" id="PTHR12360">
    <property type="entry name" value="NUCLEAR TRANSCRIPTION FACTOR, X-BOX BINDING 1 NFX1"/>
    <property type="match status" value="1"/>
</dbReference>
<dbReference type="AlphaFoldDB" id="V2WKF6"/>
<feature type="compositionally biased region" description="Low complexity" evidence="10">
    <location>
        <begin position="1000"/>
        <end position="1011"/>
    </location>
</feature>
<name>V2WKF6_MONRO</name>
<feature type="compositionally biased region" description="Acidic residues" evidence="10">
    <location>
        <begin position="1089"/>
        <end position="1098"/>
    </location>
</feature>
<organism evidence="12 13">
    <name type="scientific">Moniliophthora roreri (strain MCA 2997)</name>
    <name type="common">Cocoa frosty pod rot fungus</name>
    <name type="synonym">Crinipellis roreri</name>
    <dbReference type="NCBI Taxonomy" id="1381753"/>
    <lineage>
        <taxon>Eukaryota</taxon>
        <taxon>Fungi</taxon>
        <taxon>Dikarya</taxon>
        <taxon>Basidiomycota</taxon>
        <taxon>Agaricomycotina</taxon>
        <taxon>Agaricomycetes</taxon>
        <taxon>Agaricomycetidae</taxon>
        <taxon>Agaricales</taxon>
        <taxon>Marasmiineae</taxon>
        <taxon>Marasmiaceae</taxon>
        <taxon>Moniliophthora</taxon>
    </lineage>
</organism>
<dbReference type="CDD" id="cd06008">
    <property type="entry name" value="NF-X1-zinc-finger"/>
    <property type="match status" value="5"/>
</dbReference>
<feature type="compositionally biased region" description="Polar residues" evidence="10">
    <location>
        <begin position="1"/>
        <end position="16"/>
    </location>
</feature>
<keyword evidence="7" id="KW-0805">Transcription regulation</keyword>
<feature type="compositionally biased region" description="Polar residues" evidence="10">
    <location>
        <begin position="152"/>
        <end position="167"/>
    </location>
</feature>
<dbReference type="InterPro" id="IPR036867">
    <property type="entry name" value="R3H_dom_sf"/>
</dbReference>
<comment type="subcellular location">
    <subcellularLocation>
        <location evidence="1">Nucleus</location>
    </subcellularLocation>
</comment>
<keyword evidence="5" id="KW-0863">Zinc-finger</keyword>
<dbReference type="PROSITE" id="PS51061">
    <property type="entry name" value="R3H"/>
    <property type="match status" value="1"/>
</dbReference>
<evidence type="ECO:0000256" key="8">
    <source>
        <dbReference type="ARBA" id="ARBA00023163"/>
    </source>
</evidence>
<dbReference type="SMART" id="SM00438">
    <property type="entry name" value="ZnF_NFX"/>
    <property type="match status" value="8"/>
</dbReference>
<dbReference type="HOGENOM" id="CLU_005714_3_0_1"/>
<evidence type="ECO:0000256" key="10">
    <source>
        <dbReference type="SAM" id="MobiDB-lite"/>
    </source>
</evidence>
<evidence type="ECO:0000256" key="4">
    <source>
        <dbReference type="ARBA" id="ARBA00022737"/>
    </source>
</evidence>
<sequence length="1098" mass="118258">MEVNLTSSGTNPQPSTSERKPNRRHNPNRNRGPRPSSEATSQPGAASEDAKKPRDKLPRKKPLRNKPAVGDDAGAGEGAGNTEKSAAGSLAAGDNKSTRPRPKKPEYQKPKPVDDHTDVSNDGKAPVVESVSGSIPRPPGPGRKRGIKFNAGLTNTEGEGEPSSSSNRRSRYKPKGYGVEPDLTSDDLTSNLIRGLRQPPYQDCVICCEPVRPPQPTWSCSPLTPIVAEDNAEGAHEPQYCWTTFHLKCIRSWSEKSFNDVKAAWIARGEEGRGGEWRCPGCQGRRNVLTDGYRCFCGSTPHPNNRLATPHSCGNPCSRPRTTCSHPCSLLCHPGPCPPCKVTLETVCGCVRKRVLVIKCGENRDQHGRSKGELNVSCGGKCEKPLACGKHTCQRVCHLGECSPCEESETLSCWCDKTERQGRCGEGEMWAGSLGCDERQQPSEGLGRWGFSCDTLCGKPYDCGEHFCERKCHPTSRNMARGHCPLSPDRVRTCPCGKKGFAVDSSSFTDPDKMFPPRAKCTDPIPSCGLPCQKLHLRTDGGEGLQCEHSCQVACHTGPCPPCSVVVTRPCRCGNMNKKMLCGDLQKETEILCDKACTTLRACGKHQCNRLCCPMASFGGAGKGKGKKRAGVVSDEVMDEALKALHECDLVCGKLLTCGNHACEERDHRGPCKPCLRSSFEEAICPCGRTVLEPPVPCGTQVQCPFPCARPDPPCGHPKARHACHPAGTSCPPCVVLTSKLCACGKKEVPNKPCSLVREKVGCGTVCRKLMECGFHRCDRLCHADDCGRCTSMCGKSRKLCLPVQHPCTHLCHAPAICPEDEPCQSLVALTCDCGRIKLSVHCGKSTSSPQGSSKLRNPPKCNSECSVAQRNARLADALGINVASRSGAGGGEMTYNDELVAFARANMKFLGLVESAFAEFISSPKRSQVLPHMPPERRKFVHDLAHVYRLDTQMIDQEPNRSVQIIRRIDTRVPHPLLSTHISTPSAGPTLGKLGDLRSGTTTPSSSASSWRKPTPTPAASQPKGWTSVVARPNPTLSAGSQTQPRSTPPVSNGPSRTSTPVGTSASRPTGVPAANITTTTTTNSSEDVPDNWEDDV</sequence>
<evidence type="ECO:0000313" key="12">
    <source>
        <dbReference type="EMBL" id="ESK87323.1"/>
    </source>
</evidence>
<evidence type="ECO:0000256" key="6">
    <source>
        <dbReference type="ARBA" id="ARBA00022833"/>
    </source>
</evidence>
<dbReference type="Gene3D" id="3.30.1370.50">
    <property type="entry name" value="R3H-like domain"/>
    <property type="match status" value="1"/>
</dbReference>
<comment type="similarity">
    <text evidence="2">Belongs to the NFX1 family.</text>
</comment>
<dbReference type="InterPro" id="IPR000967">
    <property type="entry name" value="Znf_NFX1"/>
</dbReference>
<dbReference type="STRING" id="1381753.V2WKF6"/>
<evidence type="ECO:0000256" key="1">
    <source>
        <dbReference type="ARBA" id="ARBA00004123"/>
    </source>
</evidence>
<comment type="caution">
    <text evidence="12">The sequence shown here is derived from an EMBL/GenBank/DDBJ whole genome shotgun (WGS) entry which is preliminary data.</text>
</comment>
<keyword evidence="6" id="KW-0862">Zinc</keyword>
<dbReference type="OrthoDB" id="6512771at2759"/>
<reference evidence="12 13" key="1">
    <citation type="journal article" date="2014" name="BMC Genomics">
        <title>Genome and secretome analysis of the hemibiotrophic fungal pathogen, Moniliophthora roreri, which causes frosty pod rot disease of cacao: mechanisms of the biotrophic and necrotrophic phases.</title>
        <authorList>
            <person name="Meinhardt L.W."/>
            <person name="Costa G.G.L."/>
            <person name="Thomazella D.P.T."/>
            <person name="Teixeira P.J.P.L."/>
            <person name="Carazzolle M.F."/>
            <person name="Schuster S.C."/>
            <person name="Carlson J.E."/>
            <person name="Guiltinan M.J."/>
            <person name="Mieczkowski P."/>
            <person name="Farmer A."/>
            <person name="Ramaraj T."/>
            <person name="Crozier J."/>
            <person name="Davis R.E."/>
            <person name="Shao J."/>
            <person name="Melnick R.L."/>
            <person name="Pereira G.A.G."/>
            <person name="Bailey B.A."/>
        </authorList>
    </citation>
    <scope>NUCLEOTIDE SEQUENCE [LARGE SCALE GENOMIC DNA]</scope>
    <source>
        <strain evidence="12 13">MCA 2997</strain>
    </source>
</reference>
<dbReference type="EMBL" id="AWSO01000807">
    <property type="protein sequence ID" value="ESK87323.1"/>
    <property type="molecule type" value="Genomic_DNA"/>
</dbReference>
<evidence type="ECO:0000256" key="9">
    <source>
        <dbReference type="ARBA" id="ARBA00023242"/>
    </source>
</evidence>
<evidence type="ECO:0000313" key="13">
    <source>
        <dbReference type="Proteomes" id="UP000017559"/>
    </source>
</evidence>
<feature type="compositionally biased region" description="Polar residues" evidence="10">
    <location>
        <begin position="1036"/>
        <end position="1069"/>
    </location>
</feature>
<dbReference type="Proteomes" id="UP000017559">
    <property type="component" value="Unassembled WGS sequence"/>
</dbReference>
<evidence type="ECO:0000256" key="2">
    <source>
        <dbReference type="ARBA" id="ARBA00007269"/>
    </source>
</evidence>
<evidence type="ECO:0000256" key="7">
    <source>
        <dbReference type="ARBA" id="ARBA00023015"/>
    </source>
</evidence>
<evidence type="ECO:0000256" key="5">
    <source>
        <dbReference type="ARBA" id="ARBA00022771"/>
    </source>
</evidence>
<accession>V2WKF6</accession>
<dbReference type="GO" id="GO:0000981">
    <property type="term" value="F:DNA-binding transcription factor activity, RNA polymerase II-specific"/>
    <property type="evidence" value="ECO:0007669"/>
    <property type="project" value="TreeGrafter"/>
</dbReference>
<dbReference type="InterPro" id="IPR034078">
    <property type="entry name" value="NFX1_fam"/>
</dbReference>
<dbReference type="PANTHER" id="PTHR12360:SF12">
    <property type="entry name" value="TRANSCRIPTIONAL REPRESSOR NF-X1"/>
    <property type="match status" value="1"/>
</dbReference>
<dbReference type="SUPFAM" id="SSF82708">
    <property type="entry name" value="R3H domain"/>
    <property type="match status" value="1"/>
</dbReference>
<keyword evidence="3" id="KW-0479">Metal-binding</keyword>
<gene>
    <name evidence="12" type="ORF">Moror_5732</name>
</gene>
<dbReference type="GO" id="GO:0000122">
    <property type="term" value="P:negative regulation of transcription by RNA polymerase II"/>
    <property type="evidence" value="ECO:0007669"/>
    <property type="project" value="TreeGrafter"/>
</dbReference>
<dbReference type="Pfam" id="PF01424">
    <property type="entry name" value="R3H"/>
    <property type="match status" value="1"/>
</dbReference>
<protein>
    <submittedName>
        <fullName evidence="12">Shuttle craft like transcriptional regulator</fullName>
    </submittedName>
</protein>
<evidence type="ECO:0000256" key="3">
    <source>
        <dbReference type="ARBA" id="ARBA00022723"/>
    </source>
</evidence>
<dbReference type="Pfam" id="PF01422">
    <property type="entry name" value="zf-NF-X1"/>
    <property type="match status" value="7"/>
</dbReference>
<keyword evidence="4" id="KW-0677">Repeat</keyword>
<keyword evidence="9" id="KW-0539">Nucleus</keyword>
<dbReference type="GO" id="GO:0000977">
    <property type="term" value="F:RNA polymerase II transcription regulatory region sequence-specific DNA binding"/>
    <property type="evidence" value="ECO:0007669"/>
    <property type="project" value="TreeGrafter"/>
</dbReference>
<dbReference type="CDD" id="cd02325">
    <property type="entry name" value="R3H"/>
    <property type="match status" value="1"/>
</dbReference>
<evidence type="ECO:0000259" key="11">
    <source>
        <dbReference type="PROSITE" id="PS51061"/>
    </source>
</evidence>
<keyword evidence="8" id="KW-0804">Transcription</keyword>
<feature type="compositionally biased region" description="Basic residues" evidence="10">
    <location>
        <begin position="21"/>
        <end position="32"/>
    </location>
</feature>
<dbReference type="GO" id="GO:0005634">
    <property type="term" value="C:nucleus"/>
    <property type="evidence" value="ECO:0007669"/>
    <property type="project" value="UniProtKB-SubCell"/>
</dbReference>
<feature type="region of interest" description="Disordered" evidence="10">
    <location>
        <begin position="1"/>
        <end position="186"/>
    </location>
</feature>
<dbReference type="GO" id="GO:0008270">
    <property type="term" value="F:zinc ion binding"/>
    <property type="evidence" value="ECO:0007669"/>
    <property type="project" value="UniProtKB-KW"/>
</dbReference>